<keyword evidence="3" id="KW-1185">Reference proteome</keyword>
<comment type="caution">
    <text evidence="2">The sequence shown here is derived from an EMBL/GenBank/DDBJ whole genome shotgun (WGS) entry which is preliminary data.</text>
</comment>
<sequence>MKNVREWLRERGTESVTHPGGTLYAHLCRVEERLAAIGYDPVVQSAGLAHAAYGTDGFDLALVFWQDRQTLSDLIGRDAEELVYLYGSCDRKASWPDLAATHRVTDRFTGGVVRLADWQVTPFVDLSVVNELDVLEHDPALLAKHREYFTDLFASWEPMMSPAVATEAARLFR</sequence>
<evidence type="ECO:0000259" key="1">
    <source>
        <dbReference type="Pfam" id="PF20680"/>
    </source>
</evidence>
<dbReference type="EMBL" id="BOMG01000080">
    <property type="protein sequence ID" value="GID57975.1"/>
    <property type="molecule type" value="Genomic_DNA"/>
</dbReference>
<reference evidence="2 3" key="1">
    <citation type="submission" date="2021-01" db="EMBL/GenBank/DDBJ databases">
        <title>Whole genome shotgun sequence of Actinoplanes couchii NBRC 106145.</title>
        <authorList>
            <person name="Komaki H."/>
            <person name="Tamura T."/>
        </authorList>
    </citation>
    <scope>NUCLEOTIDE SEQUENCE [LARGE SCALE GENOMIC DNA]</scope>
    <source>
        <strain evidence="2 3">NBRC 106145</strain>
    </source>
</reference>
<dbReference type="Proteomes" id="UP000612282">
    <property type="component" value="Unassembled WGS sequence"/>
</dbReference>
<gene>
    <name evidence="2" type="ORF">Aco03nite_063790</name>
</gene>
<proteinExistence type="predicted"/>
<protein>
    <recommendedName>
        <fullName evidence="1">DUF6817 domain-containing protein</fullName>
    </recommendedName>
</protein>
<name>A0ABQ3XHT7_9ACTN</name>
<evidence type="ECO:0000313" key="3">
    <source>
        <dbReference type="Proteomes" id="UP000612282"/>
    </source>
</evidence>
<organism evidence="2 3">
    <name type="scientific">Actinoplanes couchii</name>
    <dbReference type="NCBI Taxonomy" id="403638"/>
    <lineage>
        <taxon>Bacteria</taxon>
        <taxon>Bacillati</taxon>
        <taxon>Actinomycetota</taxon>
        <taxon>Actinomycetes</taxon>
        <taxon>Micromonosporales</taxon>
        <taxon>Micromonosporaceae</taxon>
        <taxon>Actinoplanes</taxon>
    </lineage>
</organism>
<dbReference type="InterPro" id="IPR049202">
    <property type="entry name" value="DUF6817"/>
</dbReference>
<feature type="domain" description="DUF6817" evidence="1">
    <location>
        <begin position="7"/>
        <end position="91"/>
    </location>
</feature>
<dbReference type="RefSeq" id="WP_203801432.1">
    <property type="nucleotide sequence ID" value="NZ_BAAAQE010000019.1"/>
</dbReference>
<evidence type="ECO:0000313" key="2">
    <source>
        <dbReference type="EMBL" id="GID57975.1"/>
    </source>
</evidence>
<accession>A0ABQ3XHT7</accession>
<dbReference type="Pfam" id="PF20680">
    <property type="entry name" value="DUF6817"/>
    <property type="match status" value="1"/>
</dbReference>